<evidence type="ECO:0000313" key="3">
    <source>
        <dbReference type="Proteomes" id="UP000432715"/>
    </source>
</evidence>
<feature type="domain" description="Quinate/shikimate 5-dehydrogenase/glutamyl-tRNA reductase" evidence="1">
    <location>
        <begin position="144"/>
        <end position="256"/>
    </location>
</feature>
<dbReference type="InterPro" id="IPR006151">
    <property type="entry name" value="Shikm_DH/Glu-tRNA_Rdtase"/>
</dbReference>
<evidence type="ECO:0000313" key="2">
    <source>
        <dbReference type="EMBL" id="KAB3531276.1"/>
    </source>
</evidence>
<dbReference type="Proteomes" id="UP000432715">
    <property type="component" value="Unassembled WGS sequence"/>
</dbReference>
<dbReference type="EMBL" id="WBZC01000058">
    <property type="protein sequence ID" value="KAB3531276.1"/>
    <property type="molecule type" value="Genomic_DNA"/>
</dbReference>
<organism evidence="2 3">
    <name type="scientific">Alkaliphilus pronyensis</name>
    <dbReference type="NCBI Taxonomy" id="1482732"/>
    <lineage>
        <taxon>Bacteria</taxon>
        <taxon>Bacillati</taxon>
        <taxon>Bacillota</taxon>
        <taxon>Clostridia</taxon>
        <taxon>Peptostreptococcales</taxon>
        <taxon>Natronincolaceae</taxon>
        <taxon>Alkaliphilus</taxon>
    </lineage>
</organism>
<dbReference type="Pfam" id="PF01488">
    <property type="entry name" value="Shikimate_DH"/>
    <property type="match status" value="1"/>
</dbReference>
<proteinExistence type="predicted"/>
<gene>
    <name evidence="2" type="ORF">F8154_12990</name>
</gene>
<comment type="caution">
    <text evidence="2">The sequence shown here is derived from an EMBL/GenBank/DDBJ whole genome shotgun (WGS) entry which is preliminary data.</text>
</comment>
<dbReference type="RefSeq" id="WP_151862048.1">
    <property type="nucleotide sequence ID" value="NZ_WBZC01000058.1"/>
</dbReference>
<dbReference type="AlphaFoldDB" id="A0A6I0F5B3"/>
<dbReference type="InterPro" id="IPR036291">
    <property type="entry name" value="NAD(P)-bd_dom_sf"/>
</dbReference>
<protein>
    <submittedName>
        <fullName evidence="2">NAD(P)H-binding protein</fullName>
    </submittedName>
</protein>
<accession>A0A6I0F5B3</accession>
<dbReference type="SUPFAM" id="SSF51735">
    <property type="entry name" value="NAD(P)-binding Rossmann-fold domains"/>
    <property type="match status" value="1"/>
</dbReference>
<dbReference type="Gene3D" id="3.40.50.720">
    <property type="entry name" value="NAD(P)-binding Rossmann-like Domain"/>
    <property type="match status" value="1"/>
</dbReference>
<reference evidence="2 3" key="1">
    <citation type="submission" date="2019-10" db="EMBL/GenBank/DDBJ databases">
        <title>Alkaliphilus serpentinus sp. nov. and Alkaliphilus pronyensis sp. nov., two novel anaerobic alkaliphilic species isolated from the serpentinized-hosted hydrothermal field of the Prony Bay (New Caledonia).</title>
        <authorList>
            <person name="Postec A."/>
        </authorList>
    </citation>
    <scope>NUCLEOTIDE SEQUENCE [LARGE SCALE GENOMIC DNA]</scope>
    <source>
        <strain evidence="2 3">LacV</strain>
    </source>
</reference>
<evidence type="ECO:0000259" key="1">
    <source>
        <dbReference type="Pfam" id="PF01488"/>
    </source>
</evidence>
<sequence length="362" mass="39731">MEKFAFIIHPIEMNDIYRKYKYLKLLPDRMIESITTMLKPSIVSKITNVKGAGSQAEGYFIGLPLTSKSIMELPEEKVINKIIEAGKLAEKYGAKIIGLGAFTSVVGDAGITVANNLKIAVTTGNTYTVAAAYDATKEALNLLGKKIEDSHVAILGATGSIGKVCAELACREASRVTLIAREPNKLQELKESLNNRFLQKTIEVSISVEEGIKDADAVITVTSSINDIVEPEFIKTGAVICDVARPRDVSKEVQQKRKDVLVIEGGVIQVPEGTSFNFNFGFPPELSYACMAETMILALEGMYENYSIGRVIDIHKVDEIRRLANKHGFKLAGLRSFERVINAEYVGSVMDAIEKRLHVSQN</sequence>
<name>A0A6I0F5B3_9FIRM</name>
<dbReference type="OrthoDB" id="9808814at2"/>
<keyword evidence="3" id="KW-1185">Reference proteome</keyword>